<organism evidence="1 2">
    <name type="scientific">Duganella qianjiadongensis</name>
    <dbReference type="NCBI Taxonomy" id="2692176"/>
    <lineage>
        <taxon>Bacteria</taxon>
        <taxon>Pseudomonadati</taxon>
        <taxon>Pseudomonadota</taxon>
        <taxon>Betaproteobacteria</taxon>
        <taxon>Burkholderiales</taxon>
        <taxon>Oxalobacteraceae</taxon>
        <taxon>Telluria group</taxon>
        <taxon>Duganella</taxon>
    </lineage>
</organism>
<keyword evidence="2" id="KW-1185">Reference proteome</keyword>
<dbReference type="EMBL" id="WWCM01000004">
    <property type="protein sequence ID" value="MYM39303.1"/>
    <property type="molecule type" value="Genomic_DNA"/>
</dbReference>
<sequence length="61" mass="6895">MQPRRNALISAAVDRGLLVQSSFNTMCAIEYMKSHNIPAAVIERVLLQPELRRKLQQLAGF</sequence>
<name>A0ABW9VIM6_9BURK</name>
<protein>
    <submittedName>
        <fullName evidence="1">Uncharacterized protein</fullName>
    </submittedName>
</protein>
<dbReference type="Proteomes" id="UP000478090">
    <property type="component" value="Unassembled WGS sequence"/>
</dbReference>
<reference evidence="1 2" key="1">
    <citation type="submission" date="2019-12" db="EMBL/GenBank/DDBJ databases">
        <title>Novel species isolated from a subtropical stream in China.</title>
        <authorList>
            <person name="Lu H."/>
        </authorList>
    </citation>
    <scope>NUCLEOTIDE SEQUENCE [LARGE SCALE GENOMIC DNA]</scope>
    <source>
        <strain evidence="1 2">CY13W</strain>
    </source>
</reference>
<accession>A0ABW9VIM6</accession>
<comment type="caution">
    <text evidence="1">The sequence shown here is derived from an EMBL/GenBank/DDBJ whole genome shotgun (WGS) entry which is preliminary data.</text>
</comment>
<gene>
    <name evidence="1" type="ORF">GTP27_08160</name>
</gene>
<proteinExistence type="predicted"/>
<evidence type="ECO:0000313" key="2">
    <source>
        <dbReference type="Proteomes" id="UP000478090"/>
    </source>
</evidence>
<evidence type="ECO:0000313" key="1">
    <source>
        <dbReference type="EMBL" id="MYM39303.1"/>
    </source>
</evidence>